<proteinExistence type="predicted"/>
<reference evidence="3" key="2">
    <citation type="submission" date="2019-06" db="EMBL/GenBank/DDBJ databases">
        <title>AzeR, a transcriptional regulator that responds to azelaic acid in Pseudomonas nitroreducens.</title>
        <authorList>
            <person name="Bez C."/>
            <person name="Javvadi S.G."/>
            <person name="Bertani I."/>
            <person name="Devescovi G."/>
            <person name="Studholme D.J."/>
            <person name="Geller A."/>
            <person name="Levy A."/>
            <person name="Venturi V."/>
        </authorList>
    </citation>
    <scope>NUCLEOTIDE SEQUENCE [LARGE SCALE GENOMIC DNA]</scope>
    <source>
        <strain evidence="3">DSM 9128</strain>
    </source>
</reference>
<dbReference type="Gene3D" id="3.40.710.10">
    <property type="entry name" value="DD-peptidase/beta-lactamase superfamily"/>
    <property type="match status" value="1"/>
</dbReference>
<dbReference type="Proteomes" id="UP000307510">
    <property type="component" value="Unassembled WGS sequence"/>
</dbReference>
<dbReference type="InterPro" id="IPR012338">
    <property type="entry name" value="Beta-lactam/transpept-like"/>
</dbReference>
<name>A0A5R9A508_PSENT</name>
<feature type="domain" description="Beta-lactamase-related" evidence="1">
    <location>
        <begin position="105"/>
        <end position="390"/>
    </location>
</feature>
<sequence>MTAELDQALASAYAAANPAQPTLMQGFPPAPEQLVTWHNFMRPPYNRWAFHNLGRIRPSVSVERGDQAPSALQRGAVRLGDFHFEGASGRRVSLEEHLQATCTDGWLVMKNGEVVQERYFNGHEAHKRHIMFSVTKSLVGLLAQELVEDGRLDDRRLALDYVPELRGSAFGDATVRQLLDMAVAIDYQEVYDDPASGSSQFGYACGLTPPPLGVQAFGSLYEYLPATRKNGEHGGFFHYVTATTEALAWVMERASGSSCAEQLRDVWQGLGCERDGFFVADPWGRNVAGAGFNATLRDMARYGEMVLRGGRANGRQLLSGKAIEAVLAGGDPAIYAANEVFSQWSPGATYKSQWYVYPGEALLAVGIHGQSLYIDFERQVVIVKQSSLPEAESVLDLDSLRLIRALAAAL</sequence>
<evidence type="ECO:0000313" key="2">
    <source>
        <dbReference type="EMBL" id="TLP73620.1"/>
    </source>
</evidence>
<dbReference type="PANTHER" id="PTHR43283:SF7">
    <property type="entry name" value="BETA-LACTAMASE-RELATED DOMAIN-CONTAINING PROTEIN"/>
    <property type="match status" value="1"/>
</dbReference>
<dbReference type="SUPFAM" id="SSF56601">
    <property type="entry name" value="beta-lactamase/transpeptidase-like"/>
    <property type="match status" value="1"/>
</dbReference>
<dbReference type="EMBL" id="VASG01000004">
    <property type="protein sequence ID" value="TLP73620.1"/>
    <property type="molecule type" value="Genomic_DNA"/>
</dbReference>
<evidence type="ECO:0000259" key="1">
    <source>
        <dbReference type="Pfam" id="PF00144"/>
    </source>
</evidence>
<dbReference type="RefSeq" id="WP_138214589.1">
    <property type="nucleotide sequence ID" value="NZ_VASG01000004.1"/>
</dbReference>
<keyword evidence="2" id="KW-0378">Hydrolase</keyword>
<dbReference type="Pfam" id="PF00144">
    <property type="entry name" value="Beta-lactamase"/>
    <property type="match status" value="1"/>
</dbReference>
<comment type="caution">
    <text evidence="2">The sequence shown here is derived from an EMBL/GenBank/DDBJ whole genome shotgun (WGS) entry which is preliminary data.</text>
</comment>
<dbReference type="InterPro" id="IPR001466">
    <property type="entry name" value="Beta-lactam-related"/>
</dbReference>
<dbReference type="InterPro" id="IPR050789">
    <property type="entry name" value="Diverse_Enzym_Activities"/>
</dbReference>
<organism evidence="2 3">
    <name type="scientific">Pseudomonas nitroreducens</name>
    <dbReference type="NCBI Taxonomy" id="46680"/>
    <lineage>
        <taxon>Bacteria</taxon>
        <taxon>Pseudomonadati</taxon>
        <taxon>Pseudomonadota</taxon>
        <taxon>Gammaproteobacteria</taxon>
        <taxon>Pseudomonadales</taxon>
        <taxon>Pseudomonadaceae</taxon>
        <taxon>Pseudomonas</taxon>
    </lineage>
</organism>
<reference evidence="2 3" key="1">
    <citation type="submission" date="2019-05" db="EMBL/GenBank/DDBJ databases">
        <authorList>
            <person name="Moore K."/>
            <person name="O'Neill P."/>
            <person name="Farbos A."/>
            <person name="Studholme D.J."/>
        </authorList>
    </citation>
    <scope>NUCLEOTIDE SEQUENCE [LARGE SCALE GENOMIC DNA]</scope>
    <source>
        <strain evidence="2 3">DSM 9128</strain>
    </source>
</reference>
<gene>
    <name evidence="2" type="ORF">FEA48_15380</name>
</gene>
<dbReference type="GO" id="GO:0016787">
    <property type="term" value="F:hydrolase activity"/>
    <property type="evidence" value="ECO:0007669"/>
    <property type="project" value="UniProtKB-KW"/>
</dbReference>
<evidence type="ECO:0000313" key="3">
    <source>
        <dbReference type="Proteomes" id="UP000307510"/>
    </source>
</evidence>
<accession>A0A5R9A508</accession>
<dbReference type="AlphaFoldDB" id="A0A5R9A508"/>
<dbReference type="PANTHER" id="PTHR43283">
    <property type="entry name" value="BETA-LACTAMASE-RELATED"/>
    <property type="match status" value="1"/>
</dbReference>
<protein>
    <submittedName>
        <fullName evidence="2">Serine hydrolase</fullName>
    </submittedName>
</protein>